<proteinExistence type="predicted"/>
<accession>A0A5B7X2B1</accession>
<feature type="signal peptide" evidence="1">
    <location>
        <begin position="1"/>
        <end position="25"/>
    </location>
</feature>
<gene>
    <name evidence="2" type="ORF">FHG64_09890</name>
</gene>
<dbReference type="AlphaFoldDB" id="A0A5B7X2B1"/>
<dbReference type="Proteomes" id="UP000309016">
    <property type="component" value="Chromosome"/>
</dbReference>
<organism evidence="2 3">
    <name type="scientific">Antarcticibacterium flavum</name>
    <dbReference type="NCBI Taxonomy" id="2058175"/>
    <lineage>
        <taxon>Bacteria</taxon>
        <taxon>Pseudomonadati</taxon>
        <taxon>Bacteroidota</taxon>
        <taxon>Flavobacteriia</taxon>
        <taxon>Flavobacteriales</taxon>
        <taxon>Flavobacteriaceae</taxon>
        <taxon>Antarcticibacterium</taxon>
    </lineage>
</organism>
<evidence type="ECO:0000313" key="2">
    <source>
        <dbReference type="EMBL" id="QCY69684.1"/>
    </source>
</evidence>
<evidence type="ECO:0000256" key="1">
    <source>
        <dbReference type="SAM" id="SignalP"/>
    </source>
</evidence>
<dbReference type="RefSeq" id="WP_139066249.1">
    <property type="nucleotide sequence ID" value="NZ_CP040812.1"/>
</dbReference>
<dbReference type="OrthoDB" id="1452014at2"/>
<evidence type="ECO:0000313" key="3">
    <source>
        <dbReference type="Proteomes" id="UP000309016"/>
    </source>
</evidence>
<feature type="chain" id="PRO_5023039251" evidence="1">
    <location>
        <begin position="26"/>
        <end position="110"/>
    </location>
</feature>
<keyword evidence="3" id="KW-1185">Reference proteome</keyword>
<dbReference type="EMBL" id="CP040812">
    <property type="protein sequence ID" value="QCY69684.1"/>
    <property type="molecule type" value="Genomic_DNA"/>
</dbReference>
<reference evidence="2 3" key="1">
    <citation type="submission" date="2019-06" db="EMBL/GenBank/DDBJ databases">
        <title>Complete genome sequence of Antarcticibacterium flavum KCTC 52984T from an Antarctic marine sediment.</title>
        <authorList>
            <person name="Lee Y.M."/>
            <person name="Shin S.C."/>
        </authorList>
    </citation>
    <scope>NUCLEOTIDE SEQUENCE [LARGE SCALE GENOMIC DNA]</scope>
    <source>
        <strain evidence="2 3">KCTC 52984</strain>
    </source>
</reference>
<dbReference type="KEGG" id="afla:FHG64_09890"/>
<protein>
    <submittedName>
        <fullName evidence="2">Uncharacterized protein</fullName>
    </submittedName>
</protein>
<keyword evidence="1" id="KW-0732">Signal</keyword>
<name>A0A5B7X2B1_9FLAO</name>
<sequence length="110" mass="12951">MMNRFNLYIAYFLLTGFLFPQAANAMHYLLIPHSSQDSTGESYELASPPYDYHTCDYQFNSLKYFLNFDQPFDIPAVPLNKEEEKYFYSISFINELAFHYSLRGPPLFSD</sequence>